<sequence length="109" mass="11802">MRKITLLAVAFALVTFGAQAQGNAVQKSQAVQQSASQGQQDKQKITPEELPEAVRTALTGSDYKEWTVGEVHKIKPTEAGAAAVYEVQFLGKEQEEPVVVRYDEAGNVV</sequence>
<evidence type="ECO:0000313" key="4">
    <source>
        <dbReference type="Proteomes" id="UP001597094"/>
    </source>
</evidence>
<dbReference type="EMBL" id="JBHTLD010000079">
    <property type="protein sequence ID" value="MFD1186600.1"/>
    <property type="molecule type" value="Genomic_DNA"/>
</dbReference>
<evidence type="ECO:0000313" key="3">
    <source>
        <dbReference type="EMBL" id="MFD1186600.1"/>
    </source>
</evidence>
<organism evidence="3 4">
    <name type="scientific">Pontibacter rugosus</name>
    <dbReference type="NCBI Taxonomy" id="1745966"/>
    <lineage>
        <taxon>Bacteria</taxon>
        <taxon>Pseudomonadati</taxon>
        <taxon>Bacteroidota</taxon>
        <taxon>Cytophagia</taxon>
        <taxon>Cytophagales</taxon>
        <taxon>Hymenobacteraceae</taxon>
        <taxon>Pontibacter</taxon>
    </lineage>
</organism>
<feature type="chain" id="PRO_5046793624" description="PepSY domain-containing protein" evidence="2">
    <location>
        <begin position="21"/>
        <end position="109"/>
    </location>
</feature>
<protein>
    <recommendedName>
        <fullName evidence="5">PepSY domain-containing protein</fullName>
    </recommendedName>
</protein>
<dbReference type="Gene3D" id="3.10.450.360">
    <property type="match status" value="1"/>
</dbReference>
<dbReference type="Proteomes" id="UP001597094">
    <property type="component" value="Unassembled WGS sequence"/>
</dbReference>
<gene>
    <name evidence="3" type="ORF">ACFQ2O_10310</name>
</gene>
<keyword evidence="4" id="KW-1185">Reference proteome</keyword>
<feature type="signal peptide" evidence="2">
    <location>
        <begin position="1"/>
        <end position="20"/>
    </location>
</feature>
<proteinExistence type="predicted"/>
<comment type="caution">
    <text evidence="3">The sequence shown here is derived from an EMBL/GenBank/DDBJ whole genome shotgun (WGS) entry which is preliminary data.</text>
</comment>
<name>A0ABW3SPL9_9BACT</name>
<feature type="compositionally biased region" description="Low complexity" evidence="1">
    <location>
        <begin position="30"/>
        <end position="40"/>
    </location>
</feature>
<evidence type="ECO:0000256" key="1">
    <source>
        <dbReference type="SAM" id="MobiDB-lite"/>
    </source>
</evidence>
<feature type="region of interest" description="Disordered" evidence="1">
    <location>
        <begin position="30"/>
        <end position="51"/>
    </location>
</feature>
<evidence type="ECO:0000256" key="2">
    <source>
        <dbReference type="SAM" id="SignalP"/>
    </source>
</evidence>
<accession>A0ABW3SPL9</accession>
<reference evidence="4" key="1">
    <citation type="journal article" date="2019" name="Int. J. Syst. Evol. Microbiol.">
        <title>The Global Catalogue of Microorganisms (GCM) 10K type strain sequencing project: providing services to taxonomists for standard genome sequencing and annotation.</title>
        <authorList>
            <consortium name="The Broad Institute Genomics Platform"/>
            <consortium name="The Broad Institute Genome Sequencing Center for Infectious Disease"/>
            <person name="Wu L."/>
            <person name="Ma J."/>
        </authorList>
    </citation>
    <scope>NUCLEOTIDE SEQUENCE [LARGE SCALE GENOMIC DNA]</scope>
    <source>
        <strain evidence="4">JCM 31319</strain>
    </source>
</reference>
<evidence type="ECO:0008006" key="5">
    <source>
        <dbReference type="Google" id="ProtNLM"/>
    </source>
</evidence>
<dbReference type="RefSeq" id="WP_377526885.1">
    <property type="nucleotide sequence ID" value="NZ_JBHTLD010000079.1"/>
</dbReference>
<keyword evidence="2" id="KW-0732">Signal</keyword>